<dbReference type="Proteomes" id="UP000826271">
    <property type="component" value="Unassembled WGS sequence"/>
</dbReference>
<organism evidence="2 3">
    <name type="scientific">Buddleja alternifolia</name>
    <dbReference type="NCBI Taxonomy" id="168488"/>
    <lineage>
        <taxon>Eukaryota</taxon>
        <taxon>Viridiplantae</taxon>
        <taxon>Streptophyta</taxon>
        <taxon>Embryophyta</taxon>
        <taxon>Tracheophyta</taxon>
        <taxon>Spermatophyta</taxon>
        <taxon>Magnoliopsida</taxon>
        <taxon>eudicotyledons</taxon>
        <taxon>Gunneridae</taxon>
        <taxon>Pentapetalae</taxon>
        <taxon>asterids</taxon>
        <taxon>lamiids</taxon>
        <taxon>Lamiales</taxon>
        <taxon>Scrophulariaceae</taxon>
        <taxon>Buddlejeae</taxon>
        <taxon>Buddleja</taxon>
    </lineage>
</organism>
<proteinExistence type="predicted"/>
<evidence type="ECO:0000313" key="1">
    <source>
        <dbReference type="EMBL" id="KAG8379779.1"/>
    </source>
</evidence>
<keyword evidence="3" id="KW-1185">Reference proteome</keyword>
<dbReference type="EMBL" id="WHWC01000007">
    <property type="protein sequence ID" value="KAG8379779.1"/>
    <property type="molecule type" value="Genomic_DNA"/>
</dbReference>
<dbReference type="EMBL" id="WHWC01000007">
    <property type="protein sequence ID" value="KAG8379788.1"/>
    <property type="molecule type" value="Genomic_DNA"/>
</dbReference>
<dbReference type="AlphaFoldDB" id="A0AAV6XB78"/>
<protein>
    <submittedName>
        <fullName evidence="2">Uncharacterized protein</fullName>
    </submittedName>
</protein>
<accession>A0AAV6XB78</accession>
<gene>
    <name evidence="1" type="ORF">BUALT_Bualt07G0124900</name>
    <name evidence="2" type="ORF">BUALT_Bualt07G0125800</name>
</gene>
<evidence type="ECO:0000313" key="2">
    <source>
        <dbReference type="EMBL" id="KAG8379788.1"/>
    </source>
</evidence>
<reference evidence="2" key="1">
    <citation type="submission" date="2019-10" db="EMBL/GenBank/DDBJ databases">
        <authorList>
            <person name="Zhang R."/>
            <person name="Pan Y."/>
            <person name="Wang J."/>
            <person name="Ma R."/>
            <person name="Yu S."/>
        </authorList>
    </citation>
    <scope>NUCLEOTIDE SEQUENCE</scope>
    <source>
        <strain evidence="2">LA-IB0</strain>
        <tissue evidence="2">Leaf</tissue>
    </source>
</reference>
<name>A0AAV6XB78_9LAMI</name>
<comment type="caution">
    <text evidence="2">The sequence shown here is derived from an EMBL/GenBank/DDBJ whole genome shotgun (WGS) entry which is preliminary data.</text>
</comment>
<evidence type="ECO:0000313" key="3">
    <source>
        <dbReference type="Proteomes" id="UP000826271"/>
    </source>
</evidence>
<sequence length="143" mass="16354">MSYDPYVVEAGTSRGKQPVLESRASSSNHMAAEKSYRNLILEDGHSCSRKAEMKRLEGRLRVLEEEAEMLKGAFLESVEGRRKLMSEIYEHFETIQKRELERAELHTHGKNRRAGLLQVLWQESNPSLVNRGLRANALGYHAT</sequence>